<keyword evidence="3" id="KW-1185">Reference proteome</keyword>
<feature type="compositionally biased region" description="Basic and acidic residues" evidence="1">
    <location>
        <begin position="221"/>
        <end position="239"/>
    </location>
</feature>
<protein>
    <submittedName>
        <fullName evidence="2">Uncharacterized protein</fullName>
    </submittedName>
</protein>
<reference evidence="2 3" key="1">
    <citation type="submission" date="2023-03" db="EMBL/GenBank/DDBJ databases">
        <title>High-quality genome of Scylla paramamosain provides insights in environmental adaptation.</title>
        <authorList>
            <person name="Zhang L."/>
        </authorList>
    </citation>
    <scope>NUCLEOTIDE SEQUENCE [LARGE SCALE GENOMIC DNA]</scope>
    <source>
        <strain evidence="2">LZ_2023a</strain>
        <tissue evidence="2">Muscle</tissue>
    </source>
</reference>
<name>A0AAW0TF92_SCYPA</name>
<evidence type="ECO:0000313" key="3">
    <source>
        <dbReference type="Proteomes" id="UP001487740"/>
    </source>
</evidence>
<organism evidence="2 3">
    <name type="scientific">Scylla paramamosain</name>
    <name type="common">Mud crab</name>
    <dbReference type="NCBI Taxonomy" id="85552"/>
    <lineage>
        <taxon>Eukaryota</taxon>
        <taxon>Metazoa</taxon>
        <taxon>Ecdysozoa</taxon>
        <taxon>Arthropoda</taxon>
        <taxon>Crustacea</taxon>
        <taxon>Multicrustacea</taxon>
        <taxon>Malacostraca</taxon>
        <taxon>Eumalacostraca</taxon>
        <taxon>Eucarida</taxon>
        <taxon>Decapoda</taxon>
        <taxon>Pleocyemata</taxon>
        <taxon>Brachyura</taxon>
        <taxon>Eubrachyura</taxon>
        <taxon>Portunoidea</taxon>
        <taxon>Portunidae</taxon>
        <taxon>Portuninae</taxon>
        <taxon>Scylla</taxon>
    </lineage>
</organism>
<dbReference type="EMBL" id="JARAKH010000031">
    <property type="protein sequence ID" value="KAK8385943.1"/>
    <property type="molecule type" value="Genomic_DNA"/>
</dbReference>
<accession>A0AAW0TF92</accession>
<feature type="region of interest" description="Disordered" evidence="1">
    <location>
        <begin position="171"/>
        <end position="239"/>
    </location>
</feature>
<dbReference type="Proteomes" id="UP001487740">
    <property type="component" value="Unassembled WGS sequence"/>
</dbReference>
<proteinExistence type="predicted"/>
<sequence length="239" mass="27241">MRVMRPLWCSGATCNSLLRRPDEVEAPFVSASVSGRLMVRGRPGRRMTALVIDMSSRRDLREARCQREQVNAKQVNAKQVNREQVNAKQVNAKQLVLLVKRKWSRGSHCTNTPNLWTRGRHRGGGRRGHLALSPEAWPSDAAPRHKHHQVDPDSLPASKDRQRIMRGIPMSDAAAEPSLPHPPHRRFEPRLKNETQKGMDERMEGAYTEMPRPSAPQDEECQYRENGEGRDNLINTSHE</sequence>
<dbReference type="AlphaFoldDB" id="A0AAW0TF92"/>
<comment type="caution">
    <text evidence="2">The sequence shown here is derived from an EMBL/GenBank/DDBJ whole genome shotgun (WGS) entry which is preliminary data.</text>
</comment>
<evidence type="ECO:0000256" key="1">
    <source>
        <dbReference type="SAM" id="MobiDB-lite"/>
    </source>
</evidence>
<feature type="region of interest" description="Disordered" evidence="1">
    <location>
        <begin position="110"/>
        <end position="159"/>
    </location>
</feature>
<feature type="compositionally biased region" description="Basic residues" evidence="1">
    <location>
        <begin position="118"/>
        <end position="129"/>
    </location>
</feature>
<feature type="compositionally biased region" description="Basic and acidic residues" evidence="1">
    <location>
        <begin position="185"/>
        <end position="204"/>
    </location>
</feature>
<evidence type="ECO:0000313" key="2">
    <source>
        <dbReference type="EMBL" id="KAK8385943.1"/>
    </source>
</evidence>
<gene>
    <name evidence="2" type="ORF">O3P69_010593</name>
</gene>